<sequence length="113" mass="12580">MRGGVQLPGSEGLECTARGEGSDPDHRKWVKRLEPQKGSDNSPSTPPHSSSRRSINTLCYSSSVHSALPHIQSIPPTLETQRLRLRIITVKQGNAERSVTFTLQRHKLALPYR</sequence>
<reference evidence="2 3" key="1">
    <citation type="submission" date="2019-03" db="EMBL/GenBank/DDBJ databases">
        <title>First draft genome of Liparis tanakae, snailfish: a comprehensive survey of snailfish specific genes.</title>
        <authorList>
            <person name="Kim W."/>
            <person name="Song I."/>
            <person name="Jeong J.-H."/>
            <person name="Kim D."/>
            <person name="Kim S."/>
            <person name="Ryu S."/>
            <person name="Song J.Y."/>
            <person name="Lee S.K."/>
        </authorList>
    </citation>
    <scope>NUCLEOTIDE SEQUENCE [LARGE SCALE GENOMIC DNA]</scope>
    <source>
        <tissue evidence="2">Muscle</tissue>
    </source>
</reference>
<name>A0A4Z2DZ77_9TELE</name>
<dbReference type="Proteomes" id="UP000314294">
    <property type="component" value="Unassembled WGS sequence"/>
</dbReference>
<gene>
    <name evidence="2" type="ORF">EYF80_068027</name>
</gene>
<keyword evidence="3" id="KW-1185">Reference proteome</keyword>
<feature type="compositionally biased region" description="Basic and acidic residues" evidence="1">
    <location>
        <begin position="20"/>
        <end position="37"/>
    </location>
</feature>
<dbReference type="EMBL" id="SRLO01025474">
    <property type="protein sequence ID" value="TNN21861.1"/>
    <property type="molecule type" value="Genomic_DNA"/>
</dbReference>
<accession>A0A4Z2DZ77</accession>
<evidence type="ECO:0000313" key="3">
    <source>
        <dbReference type="Proteomes" id="UP000314294"/>
    </source>
</evidence>
<evidence type="ECO:0000313" key="2">
    <source>
        <dbReference type="EMBL" id="TNN21861.1"/>
    </source>
</evidence>
<organism evidence="2 3">
    <name type="scientific">Liparis tanakae</name>
    <name type="common">Tanaka's snailfish</name>
    <dbReference type="NCBI Taxonomy" id="230148"/>
    <lineage>
        <taxon>Eukaryota</taxon>
        <taxon>Metazoa</taxon>
        <taxon>Chordata</taxon>
        <taxon>Craniata</taxon>
        <taxon>Vertebrata</taxon>
        <taxon>Euteleostomi</taxon>
        <taxon>Actinopterygii</taxon>
        <taxon>Neopterygii</taxon>
        <taxon>Teleostei</taxon>
        <taxon>Neoteleostei</taxon>
        <taxon>Acanthomorphata</taxon>
        <taxon>Eupercaria</taxon>
        <taxon>Perciformes</taxon>
        <taxon>Cottioidei</taxon>
        <taxon>Cottales</taxon>
        <taxon>Liparidae</taxon>
        <taxon>Liparis</taxon>
    </lineage>
</organism>
<dbReference type="AlphaFoldDB" id="A0A4Z2DZ77"/>
<protein>
    <submittedName>
        <fullName evidence="2">Uncharacterized protein</fullName>
    </submittedName>
</protein>
<feature type="region of interest" description="Disordered" evidence="1">
    <location>
        <begin position="1"/>
        <end position="56"/>
    </location>
</feature>
<evidence type="ECO:0000256" key="1">
    <source>
        <dbReference type="SAM" id="MobiDB-lite"/>
    </source>
</evidence>
<comment type="caution">
    <text evidence="2">The sequence shown here is derived from an EMBL/GenBank/DDBJ whole genome shotgun (WGS) entry which is preliminary data.</text>
</comment>
<proteinExistence type="predicted"/>